<dbReference type="EMBL" id="FNHH01000028">
    <property type="protein sequence ID" value="SDM90893.1"/>
    <property type="molecule type" value="Genomic_DNA"/>
</dbReference>
<protein>
    <submittedName>
        <fullName evidence="1">Uncharacterized protein</fullName>
    </submittedName>
</protein>
<name>A0A1G9X3F6_9SPHI</name>
<reference evidence="2" key="1">
    <citation type="submission" date="2016-10" db="EMBL/GenBank/DDBJ databases">
        <authorList>
            <person name="Varghese N."/>
            <person name="Submissions S."/>
        </authorList>
    </citation>
    <scope>NUCLEOTIDE SEQUENCE [LARGE SCALE GENOMIC DNA]</scope>
    <source>
        <strain evidence="2">DSM 24536</strain>
    </source>
</reference>
<accession>A0A1G9X3F6</accession>
<proteinExistence type="predicted"/>
<organism evidence="1 2">
    <name type="scientific">Daejeonella rubra</name>
    <dbReference type="NCBI Taxonomy" id="990371"/>
    <lineage>
        <taxon>Bacteria</taxon>
        <taxon>Pseudomonadati</taxon>
        <taxon>Bacteroidota</taxon>
        <taxon>Sphingobacteriia</taxon>
        <taxon>Sphingobacteriales</taxon>
        <taxon>Sphingobacteriaceae</taxon>
        <taxon>Daejeonella</taxon>
    </lineage>
</organism>
<evidence type="ECO:0000313" key="1">
    <source>
        <dbReference type="EMBL" id="SDM90893.1"/>
    </source>
</evidence>
<sequence length="68" mass="7604">MEQFEVNLVGENLTIILIAEGTYSVYRGNTFVADLTAKFGESGVTWYAEGITPEYAKQIGELIEEHDM</sequence>
<evidence type="ECO:0000313" key="2">
    <source>
        <dbReference type="Proteomes" id="UP000199226"/>
    </source>
</evidence>
<dbReference type="AlphaFoldDB" id="A0A1G9X3F6"/>
<dbReference type="Proteomes" id="UP000199226">
    <property type="component" value="Unassembled WGS sequence"/>
</dbReference>
<dbReference type="RefSeq" id="WP_090706348.1">
    <property type="nucleotide sequence ID" value="NZ_FNHH01000028.1"/>
</dbReference>
<dbReference type="OrthoDB" id="771557at2"/>
<gene>
    <name evidence="1" type="ORF">SAMN05421813_12828</name>
</gene>
<keyword evidence="2" id="KW-1185">Reference proteome</keyword>